<reference evidence="7 9" key="2">
    <citation type="submission" date="2018-08" db="EMBL/GenBank/DDBJ databases">
        <title>A genome reference for cultivated species of the human gut microbiota.</title>
        <authorList>
            <person name="Zou Y."/>
            <person name="Xue W."/>
            <person name="Luo G."/>
        </authorList>
    </citation>
    <scope>NUCLEOTIDE SEQUENCE [LARGE SCALE GENOMIC DNA]</scope>
    <source>
        <strain evidence="7 9">AF22-3AC</strain>
    </source>
</reference>
<accession>A0A0P0FTJ6</accession>
<evidence type="ECO:0000313" key="3">
    <source>
        <dbReference type="EMBL" id="KAA5413951.1"/>
    </source>
</evidence>
<dbReference type="Proteomes" id="UP001221924">
    <property type="component" value="Unassembled WGS sequence"/>
</dbReference>
<evidence type="ECO:0000313" key="7">
    <source>
        <dbReference type="EMBL" id="RGS30552.1"/>
    </source>
</evidence>
<dbReference type="EMBL" id="VVYX01000043">
    <property type="protein sequence ID" value="KAA5413951.1"/>
    <property type="molecule type" value="Genomic_DNA"/>
</dbReference>
<dbReference type="EMBL" id="JARFID010000005">
    <property type="protein sequence ID" value="MDE8694044.1"/>
    <property type="molecule type" value="Genomic_DNA"/>
</dbReference>
<gene>
    <name evidence="1" type="ORF">BcellWH2_01283</name>
    <name evidence="7" type="ORF">DWX97_26015</name>
    <name evidence="4" type="ORF">F2Y81_11650</name>
    <name evidence="2" type="ORF">F2Y86_08750</name>
    <name evidence="3" type="ORF">F2Y87_24890</name>
    <name evidence="5" type="ORF">PZH42_07985</name>
    <name evidence="6" type="ORF">RO785_05905</name>
</gene>
<dbReference type="Proteomes" id="UP000448877">
    <property type="component" value="Unassembled WGS sequence"/>
</dbReference>
<dbReference type="EMBL" id="VVYW01000006">
    <property type="protein sequence ID" value="KAA5409786.1"/>
    <property type="molecule type" value="Genomic_DNA"/>
</dbReference>
<dbReference type="eggNOG" id="ENOG5033XGQ">
    <property type="taxonomic scope" value="Bacteria"/>
</dbReference>
<reference evidence="6" key="5">
    <citation type="submission" date="2023-08" db="EMBL/GenBank/DDBJ databases">
        <title>Reintroducing virulent viruses to syntetic microbiomes.</title>
        <authorList>
            <person name="Wilde J."/>
            <person name="Boyes R."/>
            <person name="Robinson A.V."/>
            <person name="Daisley B.A."/>
            <person name="Allen-Vercoe E."/>
        </authorList>
    </citation>
    <scope>NUCLEOTIDE SEQUENCE</scope>
    <source>
        <strain evidence="6">225I_12FAA</strain>
    </source>
</reference>
<dbReference type="Proteomes" id="UP000325055">
    <property type="component" value="Unassembled WGS sequence"/>
</dbReference>
<name>A0A0P0FTJ6_9BACE</name>
<dbReference type="Proteomes" id="UP000482653">
    <property type="component" value="Unassembled WGS sequence"/>
</dbReference>
<reference evidence="1 8" key="1">
    <citation type="journal article" date="2015" name="Science">
        <title>Genetic determinants of in vivo fitness and diet responsiveness in multiple human gut Bacteroides.</title>
        <authorList>
            <person name="Wu M."/>
            <person name="McNulty N.P."/>
            <person name="Rodionov D.A."/>
            <person name="Khoroshkin M.S."/>
            <person name="Griffin N.W."/>
            <person name="Cheng J."/>
            <person name="Latreille P."/>
            <person name="Kerstetter R.A."/>
            <person name="Terrapon N."/>
            <person name="Henrissat B."/>
            <person name="Osterman A.L."/>
            <person name="Gordon J.I."/>
        </authorList>
    </citation>
    <scope>NUCLEOTIDE SEQUENCE [LARGE SCALE GENOMIC DNA]</scope>
    <source>
        <strain evidence="1 8">WH2</strain>
    </source>
</reference>
<dbReference type="EMBL" id="QRVJ01000047">
    <property type="protein sequence ID" value="RGS30552.1"/>
    <property type="molecule type" value="Genomic_DNA"/>
</dbReference>
<evidence type="ECO:0000313" key="1">
    <source>
        <dbReference type="EMBL" id="ALJ58544.1"/>
    </source>
</evidence>
<dbReference type="PATRIC" id="fig|246787.4.peg.1321"/>
<dbReference type="Proteomes" id="UP000283341">
    <property type="component" value="Unassembled WGS sequence"/>
</dbReference>
<evidence type="ECO:0000313" key="2">
    <source>
        <dbReference type="EMBL" id="KAA5409786.1"/>
    </source>
</evidence>
<sequence>MGAAKANNNRDTYRATAVTLIVFGILYLVDKLIHFSSIGLPWVMNKDNFLLYTAVIFLIFKRDKSVGLVLIGLWLILNFGLITALLGTMSAYLLPVTLLVLGIILYWLATR</sequence>
<dbReference type="EMBL" id="CP012801">
    <property type="protein sequence ID" value="ALJ58544.1"/>
    <property type="molecule type" value="Genomic_DNA"/>
</dbReference>
<evidence type="ECO:0000313" key="10">
    <source>
        <dbReference type="Proteomes" id="UP000325055"/>
    </source>
</evidence>
<evidence type="ECO:0000313" key="5">
    <source>
        <dbReference type="EMBL" id="MDE8694044.1"/>
    </source>
</evidence>
<organism evidence="1 8">
    <name type="scientific">Bacteroides cellulosilyticus</name>
    <dbReference type="NCBI Taxonomy" id="246787"/>
    <lineage>
        <taxon>Bacteria</taxon>
        <taxon>Pseudomonadati</taxon>
        <taxon>Bacteroidota</taxon>
        <taxon>Bacteroidia</taxon>
        <taxon>Bacteroidales</taxon>
        <taxon>Bacteroidaceae</taxon>
        <taxon>Bacteroides</taxon>
    </lineage>
</organism>
<dbReference type="KEGG" id="bcel:BcellWH2_01283"/>
<dbReference type="Proteomes" id="UP000061809">
    <property type="component" value="Chromosome"/>
</dbReference>
<proteinExistence type="predicted"/>
<reference evidence="5" key="4">
    <citation type="submission" date="2023-03" db="EMBL/GenBank/DDBJ databases">
        <title>DFI Biobank Strains.</title>
        <authorList>
            <person name="Mostad J."/>
            <person name="Paddock L."/>
            <person name="Medina S."/>
            <person name="Waligurski E."/>
            <person name="Barat B."/>
            <person name="Smith R."/>
            <person name="Burgo V."/>
            <person name="Metcalfe C."/>
            <person name="Woodson C."/>
            <person name="Sundararajan A."/>
            <person name="Ramaswamy R."/>
            <person name="Lin H."/>
            <person name="Pamer E.G."/>
        </authorList>
    </citation>
    <scope>NUCLEOTIDE SEQUENCE</scope>
    <source>
        <strain evidence="5">DFI.9.5</strain>
    </source>
</reference>
<dbReference type="AlphaFoldDB" id="A0A0P0FTJ6"/>
<evidence type="ECO:0000313" key="8">
    <source>
        <dbReference type="Proteomes" id="UP000061809"/>
    </source>
</evidence>
<dbReference type="Proteomes" id="UP001266995">
    <property type="component" value="Unassembled WGS sequence"/>
</dbReference>
<dbReference type="EMBL" id="JAVSNH010000001">
    <property type="protein sequence ID" value="MDT4510512.1"/>
    <property type="molecule type" value="Genomic_DNA"/>
</dbReference>
<dbReference type="GeneID" id="66307291"/>
<protein>
    <submittedName>
        <fullName evidence="1">Uncharacterized protein</fullName>
    </submittedName>
</protein>
<evidence type="ECO:0000313" key="9">
    <source>
        <dbReference type="Proteomes" id="UP000283341"/>
    </source>
</evidence>
<dbReference type="EMBL" id="VVYV01000017">
    <property type="protein sequence ID" value="KAA5418457.1"/>
    <property type="molecule type" value="Genomic_DNA"/>
</dbReference>
<evidence type="ECO:0000313" key="6">
    <source>
        <dbReference type="EMBL" id="MDT4510512.1"/>
    </source>
</evidence>
<reference evidence="10 11" key="3">
    <citation type="journal article" date="2019" name="Nat. Med.">
        <title>A library of human gut bacterial isolates paired with longitudinal multiomics data enables mechanistic microbiome research.</title>
        <authorList>
            <person name="Poyet M."/>
            <person name="Groussin M."/>
            <person name="Gibbons S.M."/>
            <person name="Avila-Pacheco J."/>
            <person name="Jiang X."/>
            <person name="Kearney S.M."/>
            <person name="Perrotta A.R."/>
            <person name="Berdy B."/>
            <person name="Zhao S."/>
            <person name="Lieberman T.D."/>
            <person name="Swanson P.K."/>
            <person name="Smith M."/>
            <person name="Roesemann S."/>
            <person name="Alexander J.E."/>
            <person name="Rich S.A."/>
            <person name="Livny J."/>
            <person name="Vlamakis H."/>
            <person name="Clish C."/>
            <person name="Bullock K."/>
            <person name="Deik A."/>
            <person name="Scott J."/>
            <person name="Pierce K.A."/>
            <person name="Xavier R.J."/>
            <person name="Alm E.J."/>
        </authorList>
    </citation>
    <scope>NUCLEOTIDE SEQUENCE [LARGE SCALE GENOMIC DNA]</scope>
    <source>
        <strain evidence="4 11">BIOML-A6</strain>
        <strain evidence="2 10">BIOML-A7</strain>
        <strain evidence="3 12">BIOML-A8</strain>
    </source>
</reference>
<evidence type="ECO:0000313" key="4">
    <source>
        <dbReference type="EMBL" id="KAA5418457.1"/>
    </source>
</evidence>
<dbReference type="RefSeq" id="WP_007214761.1">
    <property type="nucleotide sequence ID" value="NZ_CABMLT010000001.1"/>
</dbReference>
<evidence type="ECO:0000313" key="12">
    <source>
        <dbReference type="Proteomes" id="UP000482653"/>
    </source>
</evidence>
<evidence type="ECO:0000313" key="11">
    <source>
        <dbReference type="Proteomes" id="UP000448877"/>
    </source>
</evidence>
<dbReference type="STRING" id="246787.BcellWH2_01283"/>